<protein>
    <submittedName>
        <fullName evidence="5">S1C family serine protease</fullName>
        <ecNumber evidence="5">3.4.21.-</ecNumber>
    </submittedName>
</protein>
<name>A0ABW1QQ98_9ACTN</name>
<dbReference type="InterPro" id="IPR001478">
    <property type="entry name" value="PDZ"/>
</dbReference>
<evidence type="ECO:0000256" key="1">
    <source>
        <dbReference type="ARBA" id="ARBA00022670"/>
    </source>
</evidence>
<dbReference type="SUPFAM" id="SSF50156">
    <property type="entry name" value="PDZ domain-like"/>
    <property type="match status" value="1"/>
</dbReference>
<comment type="caution">
    <text evidence="5">The sequence shown here is derived from an EMBL/GenBank/DDBJ whole genome shotgun (WGS) entry which is preliminary data.</text>
</comment>
<keyword evidence="2 5" id="KW-0378">Hydrolase</keyword>
<dbReference type="Gene3D" id="2.40.10.120">
    <property type="match status" value="1"/>
</dbReference>
<proteinExistence type="predicted"/>
<dbReference type="SUPFAM" id="SSF50494">
    <property type="entry name" value="Trypsin-like serine proteases"/>
    <property type="match status" value="1"/>
</dbReference>
<dbReference type="Proteomes" id="UP001596097">
    <property type="component" value="Unassembled WGS sequence"/>
</dbReference>
<feature type="domain" description="PDZ" evidence="4">
    <location>
        <begin position="301"/>
        <end position="371"/>
    </location>
</feature>
<sequence length="409" mass="40115">MDTMTSPQATQPTHLRARRSATRTLVRTGIAGLAAAAVLGTFGVGYASAAALGSAAPPARGTAAVTDPWSSPYGEPYDGAYGGADTTQDETTRATAAQKVGLVYITTTLDYGSGEAAGTGVVLTSDGEILTNHHVVEGATEIEVEIASTGATYEAEVVGYDAATDVALLRLKGASDLRTVTTDTDEAVEVGDAVVGVGNAGGASDASAAAGTVTALHQSITVSDEQGGSESLTNLIEIDADIVSGDSGGPLYDDDGEVVGIDTAASSGAADVTAYAIPIASALRIVTQISSGQESGTVEIGATAFLGVTLANTASAVVPRDPDGDSTLPGSATSGVVIAGTVDGSAAATAGLVAGDTIAALDGAAVTSSDALSRAIDTHDAGDSVTLSWIDAAGQSHQELVTLGEGPVG</sequence>
<dbReference type="InterPro" id="IPR051201">
    <property type="entry name" value="Chloro_Bact_Ser_Proteases"/>
</dbReference>
<dbReference type="SMART" id="SM00228">
    <property type="entry name" value="PDZ"/>
    <property type="match status" value="1"/>
</dbReference>
<dbReference type="InterPro" id="IPR009003">
    <property type="entry name" value="Peptidase_S1_PA"/>
</dbReference>
<gene>
    <name evidence="5" type="ORF">ACFPYK_14255</name>
</gene>
<dbReference type="PROSITE" id="PS50106">
    <property type="entry name" value="PDZ"/>
    <property type="match status" value="1"/>
</dbReference>
<dbReference type="GO" id="GO:0006508">
    <property type="term" value="P:proteolysis"/>
    <property type="evidence" value="ECO:0007669"/>
    <property type="project" value="UniProtKB-KW"/>
</dbReference>
<feature type="region of interest" description="Disordered" evidence="3">
    <location>
        <begin position="1"/>
        <end position="21"/>
    </location>
</feature>
<dbReference type="EC" id="3.4.21.-" evidence="5"/>
<evidence type="ECO:0000256" key="2">
    <source>
        <dbReference type="ARBA" id="ARBA00022801"/>
    </source>
</evidence>
<feature type="compositionally biased region" description="Polar residues" evidence="3">
    <location>
        <begin position="1"/>
        <end position="13"/>
    </location>
</feature>
<dbReference type="InterPro" id="IPR033116">
    <property type="entry name" value="TRYPSIN_SER"/>
</dbReference>
<dbReference type="InterPro" id="IPR036034">
    <property type="entry name" value="PDZ_sf"/>
</dbReference>
<evidence type="ECO:0000313" key="6">
    <source>
        <dbReference type="Proteomes" id="UP001596097"/>
    </source>
</evidence>
<dbReference type="PRINTS" id="PR00834">
    <property type="entry name" value="PROTEASES2C"/>
</dbReference>
<keyword evidence="1 5" id="KW-0645">Protease</keyword>
<dbReference type="Pfam" id="PF13180">
    <property type="entry name" value="PDZ_2"/>
    <property type="match status" value="1"/>
</dbReference>
<dbReference type="PROSITE" id="PS00135">
    <property type="entry name" value="TRYPSIN_SER"/>
    <property type="match status" value="1"/>
</dbReference>
<dbReference type="Gene3D" id="2.30.42.10">
    <property type="match status" value="1"/>
</dbReference>
<accession>A0ABW1QQ98</accession>
<dbReference type="PANTHER" id="PTHR43343:SF3">
    <property type="entry name" value="PROTEASE DO-LIKE 8, CHLOROPLASTIC"/>
    <property type="match status" value="1"/>
</dbReference>
<dbReference type="GO" id="GO:0008233">
    <property type="term" value="F:peptidase activity"/>
    <property type="evidence" value="ECO:0007669"/>
    <property type="project" value="UniProtKB-KW"/>
</dbReference>
<evidence type="ECO:0000259" key="4">
    <source>
        <dbReference type="PROSITE" id="PS50106"/>
    </source>
</evidence>
<dbReference type="Pfam" id="PF13365">
    <property type="entry name" value="Trypsin_2"/>
    <property type="match status" value="1"/>
</dbReference>
<dbReference type="EMBL" id="JBHSQL010000010">
    <property type="protein sequence ID" value="MFC6150558.1"/>
    <property type="molecule type" value="Genomic_DNA"/>
</dbReference>
<keyword evidence="6" id="KW-1185">Reference proteome</keyword>
<dbReference type="InterPro" id="IPR001940">
    <property type="entry name" value="Peptidase_S1C"/>
</dbReference>
<organism evidence="5 6">
    <name type="scientific">Mumia xiangluensis</name>
    <dbReference type="NCBI Taxonomy" id="1678900"/>
    <lineage>
        <taxon>Bacteria</taxon>
        <taxon>Bacillati</taxon>
        <taxon>Actinomycetota</taxon>
        <taxon>Actinomycetes</taxon>
        <taxon>Propionibacteriales</taxon>
        <taxon>Nocardioidaceae</taxon>
        <taxon>Mumia</taxon>
    </lineage>
</organism>
<reference evidence="6" key="1">
    <citation type="journal article" date="2019" name="Int. J. Syst. Evol. Microbiol.">
        <title>The Global Catalogue of Microorganisms (GCM) 10K type strain sequencing project: providing services to taxonomists for standard genome sequencing and annotation.</title>
        <authorList>
            <consortium name="The Broad Institute Genomics Platform"/>
            <consortium name="The Broad Institute Genome Sequencing Center for Infectious Disease"/>
            <person name="Wu L."/>
            <person name="Ma J."/>
        </authorList>
    </citation>
    <scope>NUCLEOTIDE SEQUENCE [LARGE SCALE GENOMIC DNA]</scope>
    <source>
        <strain evidence="6">CGMCC 4.7198</strain>
    </source>
</reference>
<dbReference type="RefSeq" id="WP_205602764.1">
    <property type="nucleotide sequence ID" value="NZ_JBHSQL010000010.1"/>
</dbReference>
<evidence type="ECO:0000313" key="5">
    <source>
        <dbReference type="EMBL" id="MFC6150558.1"/>
    </source>
</evidence>
<evidence type="ECO:0000256" key="3">
    <source>
        <dbReference type="SAM" id="MobiDB-lite"/>
    </source>
</evidence>
<dbReference type="PANTHER" id="PTHR43343">
    <property type="entry name" value="PEPTIDASE S12"/>
    <property type="match status" value="1"/>
</dbReference>